<dbReference type="CDD" id="cd02651">
    <property type="entry name" value="nuc_hydro_IU_UC_XIUA"/>
    <property type="match status" value="1"/>
</dbReference>
<protein>
    <submittedName>
        <fullName evidence="5">Pyrimidine-specific ribonucleoside hydrolase RihB</fullName>
        <ecNumber evidence="5">3.2.2.8</ecNumber>
    </submittedName>
</protein>
<dbReference type="PROSITE" id="PS01247">
    <property type="entry name" value="IUNH"/>
    <property type="match status" value="1"/>
</dbReference>
<dbReference type="Pfam" id="PF01156">
    <property type="entry name" value="IU_nuc_hydro"/>
    <property type="match status" value="1"/>
</dbReference>
<dbReference type="GO" id="GO:0005829">
    <property type="term" value="C:cytosol"/>
    <property type="evidence" value="ECO:0007669"/>
    <property type="project" value="TreeGrafter"/>
</dbReference>
<dbReference type="RefSeq" id="WP_049163823.1">
    <property type="nucleotide sequence ID" value="NZ_CP010586.1"/>
</dbReference>
<feature type="domain" description="Inosine/uridine-preferring nucleoside hydrolase" evidence="4">
    <location>
        <begin position="6"/>
        <end position="300"/>
    </location>
</feature>
<keyword evidence="2 5" id="KW-0326">Glycosidase</keyword>
<evidence type="ECO:0000256" key="3">
    <source>
        <dbReference type="SAM" id="MobiDB-lite"/>
    </source>
</evidence>
<dbReference type="EC" id="3.2.2.8" evidence="5"/>
<dbReference type="GO" id="GO:0008477">
    <property type="term" value="F:purine nucleosidase activity"/>
    <property type="evidence" value="ECO:0007669"/>
    <property type="project" value="TreeGrafter"/>
</dbReference>
<keyword evidence="1 5" id="KW-0378">Hydrolase</keyword>
<evidence type="ECO:0000313" key="6">
    <source>
        <dbReference type="Proteomes" id="UP000036410"/>
    </source>
</evidence>
<feature type="region of interest" description="Disordered" evidence="3">
    <location>
        <begin position="75"/>
        <end position="98"/>
    </location>
</feature>
<dbReference type="Proteomes" id="UP000036410">
    <property type="component" value="Chromosome"/>
</dbReference>
<dbReference type="GO" id="GO:0045437">
    <property type="term" value="F:uridine nucleosidase activity"/>
    <property type="evidence" value="ECO:0007669"/>
    <property type="project" value="UniProtKB-ARBA"/>
</dbReference>
<organism evidence="5 6">
    <name type="scientific">Priestia megaterium Q3</name>
    <dbReference type="NCBI Taxonomy" id="1452722"/>
    <lineage>
        <taxon>Bacteria</taxon>
        <taxon>Bacillati</taxon>
        <taxon>Bacillota</taxon>
        <taxon>Bacilli</taxon>
        <taxon>Bacillales</taxon>
        <taxon>Bacillaceae</taxon>
        <taxon>Priestia</taxon>
    </lineage>
</organism>
<dbReference type="InterPro" id="IPR015910">
    <property type="entry name" value="I/U_nuclsd_hydro_CS"/>
</dbReference>
<sequence>MKKRKIIMDCDPGHDDAIAIILAAARPELDILAITTVSGNAEIEKTTVNALKVCDLVFLHNVVVSKGASEPLIRTRENAPSIHGDSGLDGPEFPPLSRSWSEEHGVDTIIRMVKESEDPVTLLPTGPLTNIALALMKAPEMKEDIEEIILMGGGTFGNWTPTAEFNIWADPEAAKKVFDSGIPLVVMGLDITHQAVATDDVINQVMNIDNNVAKKVGELLAFFKSAYKETFGFNGPPVHDVLTVAYCVAPELFTLKEINIVVETRGEYTAGTTSVDLLGVTGRKPNAKFGLTLDVDGFWNLMIEALKTYSAS</sequence>
<dbReference type="EMBL" id="CP010586">
    <property type="protein sequence ID" value="AKP76590.1"/>
    <property type="molecule type" value="Genomic_DNA"/>
</dbReference>
<dbReference type="PANTHER" id="PTHR12304">
    <property type="entry name" value="INOSINE-URIDINE PREFERRING NUCLEOSIDE HYDROLASE"/>
    <property type="match status" value="1"/>
</dbReference>
<evidence type="ECO:0000256" key="1">
    <source>
        <dbReference type="ARBA" id="ARBA00022801"/>
    </source>
</evidence>
<proteinExistence type="predicted"/>
<reference evidence="5 6" key="1">
    <citation type="submission" date="2015-01" db="EMBL/GenBank/DDBJ databases">
        <title>Genome sequence of bacillus megaterium Q3.</title>
        <authorList>
            <person name="Wang Y."/>
            <person name="Luo K."/>
            <person name="Bai L."/>
            <person name="Luo F."/>
        </authorList>
    </citation>
    <scope>NUCLEOTIDE SEQUENCE [LARGE SCALE GENOMIC DNA]</scope>
    <source>
        <strain evidence="5 6">Q3</strain>
    </source>
</reference>
<evidence type="ECO:0000313" key="5">
    <source>
        <dbReference type="EMBL" id="AKP76590.1"/>
    </source>
</evidence>
<dbReference type="GO" id="GO:0006152">
    <property type="term" value="P:purine nucleoside catabolic process"/>
    <property type="evidence" value="ECO:0007669"/>
    <property type="project" value="TreeGrafter"/>
</dbReference>
<evidence type="ECO:0000259" key="4">
    <source>
        <dbReference type="Pfam" id="PF01156"/>
    </source>
</evidence>
<dbReference type="InterPro" id="IPR001910">
    <property type="entry name" value="Inosine/uridine_hydrolase_dom"/>
</dbReference>
<dbReference type="Gene3D" id="3.90.245.10">
    <property type="entry name" value="Ribonucleoside hydrolase-like"/>
    <property type="match status" value="1"/>
</dbReference>
<dbReference type="InterPro" id="IPR036452">
    <property type="entry name" value="Ribo_hydro-like"/>
</dbReference>
<evidence type="ECO:0000256" key="2">
    <source>
        <dbReference type="ARBA" id="ARBA00023295"/>
    </source>
</evidence>
<dbReference type="InterPro" id="IPR023186">
    <property type="entry name" value="IUNH"/>
</dbReference>
<dbReference type="SUPFAM" id="SSF53590">
    <property type="entry name" value="Nucleoside hydrolase"/>
    <property type="match status" value="1"/>
</dbReference>
<dbReference type="PANTHER" id="PTHR12304:SF4">
    <property type="entry name" value="URIDINE NUCLEOSIDASE"/>
    <property type="match status" value="1"/>
</dbReference>
<accession>A0A806TEU6</accession>
<dbReference type="AlphaFoldDB" id="A0A806TEU6"/>
<gene>
    <name evidence="5" type="primary">rihB_2</name>
    <name evidence="5" type="ORF">AS52_01625</name>
</gene>
<name>A0A806TEU6_PRIMG</name>